<organism evidence="2 3">
    <name type="scientific">Simplicispira suum</name>
    <dbReference type="NCBI Taxonomy" id="2109915"/>
    <lineage>
        <taxon>Bacteria</taxon>
        <taxon>Pseudomonadati</taxon>
        <taxon>Pseudomonadota</taxon>
        <taxon>Betaproteobacteria</taxon>
        <taxon>Burkholderiales</taxon>
        <taxon>Comamonadaceae</taxon>
        <taxon>Simplicispira</taxon>
    </lineage>
</organism>
<name>A0A2S0N633_9BURK</name>
<accession>A0A2S0N633</accession>
<dbReference type="EMBL" id="CP027670">
    <property type="protein sequence ID" value="AVO43431.1"/>
    <property type="molecule type" value="Genomic_DNA"/>
</dbReference>
<dbReference type="InterPro" id="IPR001633">
    <property type="entry name" value="EAL_dom"/>
</dbReference>
<protein>
    <submittedName>
        <fullName evidence="2">EAL domain protein</fullName>
    </submittedName>
</protein>
<evidence type="ECO:0000313" key="3">
    <source>
        <dbReference type="Proteomes" id="UP000239326"/>
    </source>
</evidence>
<keyword evidence="2" id="KW-0614">Plasmid</keyword>
<dbReference type="InterPro" id="IPR035919">
    <property type="entry name" value="EAL_sf"/>
</dbReference>
<dbReference type="SMART" id="SM00052">
    <property type="entry name" value="EAL"/>
    <property type="match status" value="1"/>
</dbReference>
<dbReference type="AlphaFoldDB" id="A0A2S0N633"/>
<sequence>MALDLERAEAHVSLKERRLRALSAARRISQRFRAQAIVRPSTMEVTGIEILSRNRLLFCSYPTMLREDIAALKAAARMARTGFYREVHCNVEILSLLSPDWLEVMGQTMTRGIVIEVVERNDMLMHGMWLERVIHVLSLIRIFGGKIAMDDVAYTDQSIHLIEMMRPEIVKVEDARHAPALRQHGDMEIIVERIETAQLAQEAVNLGVDYLQGYWCDVQVEKCVPSSLTPPGIEARTKGDWNKPKQPWAEVKELLAVG</sequence>
<dbReference type="KEGG" id="simp:C6571_18520"/>
<dbReference type="OrthoDB" id="9804751at2"/>
<dbReference type="RefSeq" id="WP_106448381.1">
    <property type="nucleotide sequence ID" value="NZ_CP027670.1"/>
</dbReference>
<feature type="domain" description="EAL" evidence="1">
    <location>
        <begin position="17"/>
        <end position="222"/>
    </location>
</feature>
<dbReference type="Gene3D" id="3.20.20.450">
    <property type="entry name" value="EAL domain"/>
    <property type="match status" value="1"/>
</dbReference>
<evidence type="ECO:0000313" key="2">
    <source>
        <dbReference type="EMBL" id="AVO43431.1"/>
    </source>
</evidence>
<evidence type="ECO:0000259" key="1">
    <source>
        <dbReference type="SMART" id="SM00052"/>
    </source>
</evidence>
<dbReference type="Proteomes" id="UP000239326">
    <property type="component" value="Plasmid unnamed1"/>
</dbReference>
<keyword evidence="3" id="KW-1185">Reference proteome</keyword>
<reference evidence="2 3" key="1">
    <citation type="submission" date="2018-03" db="EMBL/GenBank/DDBJ databases">
        <title>Genome sequencing of Simplicispira sp.</title>
        <authorList>
            <person name="Kim S.-J."/>
            <person name="Heo J."/>
            <person name="Kwon S.-W."/>
        </authorList>
    </citation>
    <scope>NUCLEOTIDE SEQUENCE [LARGE SCALE GENOMIC DNA]</scope>
    <source>
        <strain evidence="2 3">SC1-8</strain>
        <plasmid evidence="2 3">unnamed1</plasmid>
    </source>
</reference>
<geneLocation type="plasmid" evidence="2 3">
    <name>unnamed1</name>
</geneLocation>
<dbReference type="SUPFAM" id="SSF141868">
    <property type="entry name" value="EAL domain-like"/>
    <property type="match status" value="1"/>
</dbReference>
<gene>
    <name evidence="2" type="ORF">C6571_18520</name>
</gene>
<proteinExistence type="predicted"/>